<reference evidence="6 7" key="1">
    <citation type="journal article" date="2019" name="Int. J. Syst. Evol. Microbiol.">
        <title>The Global Catalogue of Microorganisms (GCM) 10K type strain sequencing project: providing services to taxonomists for standard genome sequencing and annotation.</title>
        <authorList>
            <consortium name="The Broad Institute Genomics Platform"/>
            <consortium name="The Broad Institute Genome Sequencing Center for Infectious Disease"/>
            <person name="Wu L."/>
            <person name="Ma J."/>
        </authorList>
    </citation>
    <scope>NUCLEOTIDE SEQUENCE [LARGE SCALE GENOMIC DNA]</scope>
    <source>
        <strain evidence="6 7">JCM 14736</strain>
    </source>
</reference>
<sequence>MADEIDREKQRIRGLVRERRAATTEVERAEIRDGITAQLITLVTGRGARSVSCYMPVAGEPDTSAFLAWTREQGIDVLLPAAREDGLLDWIRPSWEGNVRGAFGIPEPLGECLSPLAVGDVDLMLVPACAVDRSGVRLGWGRGFFDRNLGSMDQSPPVFAIVHDEEVFETLPSELHDIPVTGIVTPTRIEYVRTER</sequence>
<dbReference type="PANTHER" id="PTHR23407:SF1">
    <property type="entry name" value="5-FORMYLTETRAHYDROFOLATE CYCLO-LIGASE"/>
    <property type="match status" value="1"/>
</dbReference>
<comment type="cofactor">
    <cofactor evidence="4">
        <name>Mg(2+)</name>
        <dbReference type="ChEBI" id="CHEBI:18420"/>
    </cofactor>
</comment>
<accession>A0ABN2LQ89</accession>
<comment type="similarity">
    <text evidence="1 4">Belongs to the 5-formyltetrahydrofolate cyclo-ligase family.</text>
</comment>
<dbReference type="RefSeq" id="WP_344033046.1">
    <property type="nucleotide sequence ID" value="NZ_BAAAOB010000004.1"/>
</dbReference>
<protein>
    <recommendedName>
        <fullName evidence="4">5-formyltetrahydrofolate cyclo-ligase</fullName>
        <ecNumber evidence="4">6.3.3.2</ecNumber>
    </recommendedName>
</protein>
<name>A0ABN2LQ89_9MICO</name>
<evidence type="ECO:0000256" key="1">
    <source>
        <dbReference type="ARBA" id="ARBA00010638"/>
    </source>
</evidence>
<dbReference type="SUPFAM" id="SSF100950">
    <property type="entry name" value="NagB/RpiA/CoA transferase-like"/>
    <property type="match status" value="1"/>
</dbReference>
<dbReference type="EC" id="6.3.3.2" evidence="4"/>
<evidence type="ECO:0000256" key="4">
    <source>
        <dbReference type="RuleBase" id="RU361279"/>
    </source>
</evidence>
<dbReference type="InterPro" id="IPR024185">
    <property type="entry name" value="FTHF_cligase-like_sf"/>
</dbReference>
<feature type="coiled-coil region" evidence="5">
    <location>
        <begin position="5"/>
        <end position="32"/>
    </location>
</feature>
<dbReference type="PANTHER" id="PTHR23407">
    <property type="entry name" value="ATPASE INHIBITOR/5-FORMYLTETRAHYDROFOLATE CYCLO-LIGASE"/>
    <property type="match status" value="1"/>
</dbReference>
<dbReference type="Proteomes" id="UP001500851">
    <property type="component" value="Unassembled WGS sequence"/>
</dbReference>
<keyword evidence="3 4" id="KW-0067">ATP-binding</keyword>
<keyword evidence="2 4" id="KW-0547">Nucleotide-binding</keyword>
<dbReference type="InterPro" id="IPR002698">
    <property type="entry name" value="FTHF_cligase"/>
</dbReference>
<evidence type="ECO:0000313" key="6">
    <source>
        <dbReference type="EMBL" id="GAA1796629.1"/>
    </source>
</evidence>
<dbReference type="Pfam" id="PF01812">
    <property type="entry name" value="5-FTHF_cyc-lig"/>
    <property type="match status" value="1"/>
</dbReference>
<gene>
    <name evidence="6" type="ORF">GCM10009768_27060</name>
</gene>
<dbReference type="EMBL" id="BAAAOB010000004">
    <property type="protein sequence ID" value="GAA1796629.1"/>
    <property type="molecule type" value="Genomic_DNA"/>
</dbReference>
<keyword evidence="4" id="KW-0479">Metal-binding</keyword>
<evidence type="ECO:0000256" key="2">
    <source>
        <dbReference type="ARBA" id="ARBA00022741"/>
    </source>
</evidence>
<evidence type="ECO:0000256" key="3">
    <source>
        <dbReference type="ARBA" id="ARBA00022840"/>
    </source>
</evidence>
<keyword evidence="4" id="KW-0460">Magnesium</keyword>
<dbReference type="NCBIfam" id="TIGR02727">
    <property type="entry name" value="MTHFS_bact"/>
    <property type="match status" value="1"/>
</dbReference>
<dbReference type="InterPro" id="IPR037171">
    <property type="entry name" value="NagB/RpiA_transferase-like"/>
</dbReference>
<comment type="catalytic activity">
    <reaction evidence="4">
        <text>(6S)-5-formyl-5,6,7,8-tetrahydrofolate + ATP = (6R)-5,10-methenyltetrahydrofolate + ADP + phosphate</text>
        <dbReference type="Rhea" id="RHEA:10488"/>
        <dbReference type="ChEBI" id="CHEBI:30616"/>
        <dbReference type="ChEBI" id="CHEBI:43474"/>
        <dbReference type="ChEBI" id="CHEBI:57455"/>
        <dbReference type="ChEBI" id="CHEBI:57457"/>
        <dbReference type="ChEBI" id="CHEBI:456216"/>
        <dbReference type="EC" id="6.3.3.2"/>
    </reaction>
</comment>
<keyword evidence="7" id="KW-1185">Reference proteome</keyword>
<dbReference type="Gene3D" id="3.40.50.10420">
    <property type="entry name" value="NagB/RpiA/CoA transferase-like"/>
    <property type="match status" value="1"/>
</dbReference>
<proteinExistence type="inferred from homology"/>
<dbReference type="PIRSF" id="PIRSF006806">
    <property type="entry name" value="FTHF_cligase"/>
    <property type="match status" value="1"/>
</dbReference>
<comment type="caution">
    <text evidence="6">The sequence shown here is derived from an EMBL/GenBank/DDBJ whole genome shotgun (WGS) entry which is preliminary data.</text>
</comment>
<organism evidence="6 7">
    <name type="scientific">Leucobacter iarius</name>
    <dbReference type="NCBI Taxonomy" id="333963"/>
    <lineage>
        <taxon>Bacteria</taxon>
        <taxon>Bacillati</taxon>
        <taxon>Actinomycetota</taxon>
        <taxon>Actinomycetes</taxon>
        <taxon>Micrococcales</taxon>
        <taxon>Microbacteriaceae</taxon>
        <taxon>Leucobacter</taxon>
    </lineage>
</organism>
<evidence type="ECO:0000256" key="5">
    <source>
        <dbReference type="SAM" id="Coils"/>
    </source>
</evidence>
<evidence type="ECO:0000313" key="7">
    <source>
        <dbReference type="Proteomes" id="UP001500851"/>
    </source>
</evidence>
<keyword evidence="5" id="KW-0175">Coiled coil</keyword>